<keyword evidence="1" id="KW-0732">Signal</keyword>
<proteinExistence type="predicted"/>
<gene>
    <name evidence="2" type="ORF">HC138_11750</name>
</gene>
<feature type="signal peptide" evidence="1">
    <location>
        <begin position="1"/>
        <end position="25"/>
    </location>
</feature>
<evidence type="ECO:0000313" key="2">
    <source>
        <dbReference type="EMBL" id="NJJ05002.1"/>
    </source>
</evidence>
<dbReference type="PROSITE" id="PS51257">
    <property type="entry name" value="PROKAR_LIPOPROTEIN"/>
    <property type="match status" value="1"/>
</dbReference>
<feature type="chain" id="PRO_5042887311" description="Lipoprotein" evidence="1">
    <location>
        <begin position="26"/>
        <end position="109"/>
    </location>
</feature>
<accession>A0AAP6XQE7</accession>
<organism evidence="2 3">
    <name type="scientific">Corynebacterium coyleae</name>
    <dbReference type="NCBI Taxonomy" id="53374"/>
    <lineage>
        <taxon>Bacteria</taxon>
        <taxon>Bacillati</taxon>
        <taxon>Actinomycetota</taxon>
        <taxon>Actinomycetes</taxon>
        <taxon>Mycobacteriales</taxon>
        <taxon>Corynebacteriaceae</taxon>
        <taxon>Corynebacterium</taxon>
    </lineage>
</organism>
<sequence>MRKMNTFKKLVATVAVASAVGATLTACGSQNTLVEAADQVRKKAHCEAVESFSDWDDGEFKFLRGERYFQEVRDPTWAMYITASEEDKEKLNPGPKRFGLCRSVMRMWN</sequence>
<dbReference type="AlphaFoldDB" id="A0AAP6XQE7"/>
<reference evidence="2 3" key="1">
    <citation type="submission" date="2020-03" db="EMBL/GenBank/DDBJ databases">
        <title>Draft genome sequences of bacterial isolates from the female urobiome.</title>
        <authorList>
            <person name="Miller-Ensminger T."/>
            <person name="Wolfe A.J."/>
            <person name="Putonti C."/>
        </authorList>
    </citation>
    <scope>NUCLEOTIDE SEQUENCE [LARGE SCALE GENOMIC DNA]</scope>
    <source>
        <strain evidence="2 3">UMB8490</strain>
    </source>
</reference>
<evidence type="ECO:0000313" key="3">
    <source>
        <dbReference type="Proteomes" id="UP000591626"/>
    </source>
</evidence>
<dbReference type="EMBL" id="JAAUVV010000039">
    <property type="protein sequence ID" value="NJJ05002.1"/>
    <property type="molecule type" value="Genomic_DNA"/>
</dbReference>
<name>A0AAP6XQE7_9CORY</name>
<evidence type="ECO:0000256" key="1">
    <source>
        <dbReference type="SAM" id="SignalP"/>
    </source>
</evidence>
<comment type="caution">
    <text evidence="2">The sequence shown here is derived from an EMBL/GenBank/DDBJ whole genome shotgun (WGS) entry which is preliminary data.</text>
</comment>
<evidence type="ECO:0008006" key="4">
    <source>
        <dbReference type="Google" id="ProtNLM"/>
    </source>
</evidence>
<protein>
    <recommendedName>
        <fullName evidence="4">Lipoprotein</fullName>
    </recommendedName>
</protein>
<dbReference type="Proteomes" id="UP000591626">
    <property type="component" value="Unassembled WGS sequence"/>
</dbReference>
<dbReference type="RefSeq" id="WP_167617550.1">
    <property type="nucleotide sequence ID" value="NZ_JAAUVV010000039.1"/>
</dbReference>